<dbReference type="Gene3D" id="1.10.287.1480">
    <property type="match status" value="1"/>
</dbReference>
<evidence type="ECO:0000313" key="8">
    <source>
        <dbReference type="EMBL" id="KVW99730.1"/>
    </source>
</evidence>
<keyword evidence="9" id="KW-1185">Reference proteome</keyword>
<evidence type="ECO:0000313" key="9">
    <source>
        <dbReference type="Proteomes" id="UP000064243"/>
    </source>
</evidence>
<organism evidence="8 9">
    <name type="scientific">Thiobacillus denitrificans</name>
    <dbReference type="NCBI Taxonomy" id="36861"/>
    <lineage>
        <taxon>Bacteria</taxon>
        <taxon>Pseudomonadati</taxon>
        <taxon>Pseudomonadota</taxon>
        <taxon>Betaproteobacteria</taxon>
        <taxon>Nitrosomonadales</taxon>
        <taxon>Thiobacillaceae</taxon>
        <taxon>Thiobacillus</taxon>
    </lineage>
</organism>
<dbReference type="GO" id="GO:0019843">
    <property type="term" value="F:rRNA binding"/>
    <property type="evidence" value="ECO:0007669"/>
    <property type="project" value="UniProtKB-UniRule"/>
</dbReference>
<dbReference type="InterPro" id="IPR023036">
    <property type="entry name" value="Ribosomal_uS14_bac/plastid"/>
</dbReference>
<comment type="similarity">
    <text evidence="2 7">Belongs to the universal ribosomal protein uS14 family.</text>
</comment>
<dbReference type="EMBL" id="LDUG01000002">
    <property type="protein sequence ID" value="KVW99730.1"/>
    <property type="molecule type" value="Genomic_DNA"/>
</dbReference>
<dbReference type="GO" id="GO:0015935">
    <property type="term" value="C:small ribosomal subunit"/>
    <property type="evidence" value="ECO:0007669"/>
    <property type="project" value="TreeGrafter"/>
</dbReference>
<evidence type="ECO:0000256" key="6">
    <source>
        <dbReference type="ARBA" id="ARBA00047110"/>
    </source>
</evidence>
<evidence type="ECO:0000256" key="1">
    <source>
        <dbReference type="ARBA" id="ARBA00003686"/>
    </source>
</evidence>
<evidence type="ECO:0000256" key="5">
    <source>
        <dbReference type="ARBA" id="ARBA00035167"/>
    </source>
</evidence>
<evidence type="ECO:0000256" key="7">
    <source>
        <dbReference type="HAMAP-Rule" id="MF_00537"/>
    </source>
</evidence>
<gene>
    <name evidence="7 8" type="primary">rpsN</name>
    <name evidence="8" type="ORF">ABW22_00790</name>
</gene>
<dbReference type="NCBIfam" id="NF006477">
    <property type="entry name" value="PRK08881.1"/>
    <property type="match status" value="1"/>
</dbReference>
<reference evidence="8 9" key="1">
    <citation type="journal article" date="2015" name="Appl. Environ. Microbiol.">
        <title>Aerobic and Anaerobic Thiosulfate Oxidation by a Cold-Adapted, Subglacial Chemoautotroph.</title>
        <authorList>
            <person name="Harrold Z.R."/>
            <person name="Skidmore M.L."/>
            <person name="Hamilton T.L."/>
            <person name="Desch L."/>
            <person name="Amada K."/>
            <person name="van Gelder W."/>
            <person name="Glover K."/>
            <person name="Roden E.E."/>
            <person name="Boyd E.S."/>
        </authorList>
    </citation>
    <scope>NUCLEOTIDE SEQUENCE [LARGE SCALE GENOMIC DNA]</scope>
    <source>
        <strain evidence="8 9">RG</strain>
    </source>
</reference>
<dbReference type="RefSeq" id="WP_059750938.1">
    <property type="nucleotide sequence ID" value="NZ_LDUG01000002.1"/>
</dbReference>
<name>A0A106BW54_THIDE</name>
<dbReference type="PANTHER" id="PTHR19836:SF19">
    <property type="entry name" value="SMALL RIBOSOMAL SUBUNIT PROTEIN US14M"/>
    <property type="match status" value="1"/>
</dbReference>
<sequence>MAKLSLINREEKRARMVKKYAAKRADLKAAIASVQTSDEDRMAAYKALQELPRNSSPVRQRNRCQLTGRPRGVFSKFGLARGKLREYAMRGEIPGIVKASW</sequence>
<dbReference type="HAMAP" id="MF_00537">
    <property type="entry name" value="Ribosomal_uS14_1"/>
    <property type="match status" value="1"/>
</dbReference>
<protein>
    <recommendedName>
        <fullName evidence="5 7">Small ribosomal subunit protein uS14</fullName>
    </recommendedName>
</protein>
<dbReference type="AlphaFoldDB" id="A0A106BW54"/>
<dbReference type="Pfam" id="PF00253">
    <property type="entry name" value="Ribosomal_S14"/>
    <property type="match status" value="1"/>
</dbReference>
<accession>A0A106BW54</accession>
<dbReference type="SUPFAM" id="SSF57716">
    <property type="entry name" value="Glucocorticoid receptor-like (DNA-binding domain)"/>
    <property type="match status" value="1"/>
</dbReference>
<evidence type="ECO:0000256" key="3">
    <source>
        <dbReference type="ARBA" id="ARBA00022980"/>
    </source>
</evidence>
<dbReference type="Proteomes" id="UP000064243">
    <property type="component" value="Unassembled WGS sequence"/>
</dbReference>
<keyword evidence="7" id="KW-0694">RNA-binding</keyword>
<keyword evidence="4 7" id="KW-0687">Ribonucleoprotein</keyword>
<dbReference type="GO" id="GO:0006412">
    <property type="term" value="P:translation"/>
    <property type="evidence" value="ECO:0007669"/>
    <property type="project" value="UniProtKB-UniRule"/>
</dbReference>
<dbReference type="GO" id="GO:0005737">
    <property type="term" value="C:cytoplasm"/>
    <property type="evidence" value="ECO:0007669"/>
    <property type="project" value="UniProtKB-ARBA"/>
</dbReference>
<dbReference type="FunFam" id="1.10.287.1480:FF:000001">
    <property type="entry name" value="30S ribosomal protein S14"/>
    <property type="match status" value="1"/>
</dbReference>
<keyword evidence="7" id="KW-0699">rRNA-binding</keyword>
<dbReference type="InterPro" id="IPR001209">
    <property type="entry name" value="Ribosomal_uS14"/>
</dbReference>
<dbReference type="PATRIC" id="fig|36861.3.peg.1194"/>
<evidence type="ECO:0000256" key="2">
    <source>
        <dbReference type="ARBA" id="ARBA00009083"/>
    </source>
</evidence>
<dbReference type="OrthoDB" id="9810484at2"/>
<comment type="subunit">
    <text evidence="6 7">Part of the 30S ribosomal subunit. Contacts proteins S3 and S10.</text>
</comment>
<comment type="function">
    <text evidence="1 7">Binds 16S rRNA, required for the assembly of 30S particles and may also be responsible for determining the conformation of the 16S rRNA at the A site.</text>
</comment>
<proteinExistence type="inferred from homology"/>
<evidence type="ECO:0000256" key="4">
    <source>
        <dbReference type="ARBA" id="ARBA00023274"/>
    </source>
</evidence>
<dbReference type="GO" id="GO:0003735">
    <property type="term" value="F:structural constituent of ribosome"/>
    <property type="evidence" value="ECO:0007669"/>
    <property type="project" value="InterPro"/>
</dbReference>
<dbReference type="STRING" id="1123392.GCA_000376425_03440"/>
<comment type="caution">
    <text evidence="8">The sequence shown here is derived from an EMBL/GenBank/DDBJ whole genome shotgun (WGS) entry which is preliminary data.</text>
</comment>
<keyword evidence="3 7" id="KW-0689">Ribosomal protein</keyword>
<dbReference type="PANTHER" id="PTHR19836">
    <property type="entry name" value="30S RIBOSOMAL PROTEIN S14"/>
    <property type="match status" value="1"/>
</dbReference>